<reference evidence="2" key="1">
    <citation type="journal article" date="2019" name="Int. J. Syst. Evol. Microbiol.">
        <title>The Global Catalogue of Microorganisms (GCM) 10K type strain sequencing project: providing services to taxonomists for standard genome sequencing and annotation.</title>
        <authorList>
            <consortium name="The Broad Institute Genomics Platform"/>
            <consortium name="The Broad Institute Genome Sequencing Center for Infectious Disease"/>
            <person name="Wu L."/>
            <person name="Ma J."/>
        </authorList>
    </citation>
    <scope>NUCLEOTIDE SEQUENCE [LARGE SCALE GENOMIC DNA]</scope>
    <source>
        <strain evidence="2">CCM 8979</strain>
    </source>
</reference>
<keyword evidence="2" id="KW-1185">Reference proteome</keyword>
<accession>A0ABW4D2D5</accession>
<gene>
    <name evidence="1" type="ORF">ACFQ44_03470</name>
</gene>
<proteinExistence type="predicted"/>
<dbReference type="EMBL" id="JBHTOD010000002">
    <property type="protein sequence ID" value="MFD1454743.1"/>
    <property type="molecule type" value="Genomic_DNA"/>
</dbReference>
<comment type="caution">
    <text evidence="1">The sequence shown here is derived from an EMBL/GenBank/DDBJ whole genome shotgun (WGS) entry which is preliminary data.</text>
</comment>
<evidence type="ECO:0000313" key="2">
    <source>
        <dbReference type="Proteomes" id="UP001597189"/>
    </source>
</evidence>
<name>A0ABW4D2D5_9LACO</name>
<sequence length="59" mass="6739">MSKREDEEKGYIPGVHVHPKKYSSSGGIADWGPLLTWFNGLVKSLWNWLKGLWSKHKAS</sequence>
<evidence type="ECO:0000313" key="1">
    <source>
        <dbReference type="EMBL" id="MFD1454743.1"/>
    </source>
</evidence>
<evidence type="ECO:0008006" key="3">
    <source>
        <dbReference type="Google" id="ProtNLM"/>
    </source>
</evidence>
<dbReference type="Proteomes" id="UP001597189">
    <property type="component" value="Unassembled WGS sequence"/>
</dbReference>
<dbReference type="RefSeq" id="WP_203637758.1">
    <property type="nucleotide sequence ID" value="NZ_BOLN01000002.1"/>
</dbReference>
<organism evidence="1 2">
    <name type="scientific">Levilactobacillus lanxiensis</name>
    <dbReference type="NCBI Taxonomy" id="2799568"/>
    <lineage>
        <taxon>Bacteria</taxon>
        <taxon>Bacillati</taxon>
        <taxon>Bacillota</taxon>
        <taxon>Bacilli</taxon>
        <taxon>Lactobacillales</taxon>
        <taxon>Lactobacillaceae</taxon>
        <taxon>Levilactobacillus</taxon>
    </lineage>
</organism>
<protein>
    <recommendedName>
        <fullName evidence="3">Bacteriocin</fullName>
    </recommendedName>
</protein>